<keyword evidence="7" id="KW-0482">Metalloprotease</keyword>
<accession>A0ABY5GA73</accession>
<evidence type="ECO:0000313" key="12">
    <source>
        <dbReference type="Proteomes" id="UP001059120"/>
    </source>
</evidence>
<proteinExistence type="inferred from homology"/>
<keyword evidence="3" id="KW-0645">Protease</keyword>
<reference evidence="11" key="1">
    <citation type="submission" date="2022-01" db="EMBL/GenBank/DDBJ databases">
        <title>Alginate degradation mechanism of Vibrio pelagius WXL662.</title>
        <authorList>
            <person name="He X."/>
        </authorList>
    </citation>
    <scope>NUCLEOTIDE SEQUENCE</scope>
    <source>
        <strain evidence="11">WXL662</strain>
        <plasmid evidence="11">p_1</plasmid>
    </source>
</reference>
<dbReference type="EMBL" id="CP090616">
    <property type="protein sequence ID" value="UTT87115.1"/>
    <property type="molecule type" value="Genomic_DNA"/>
</dbReference>
<comment type="similarity">
    <text evidence="2">Belongs to the peptidase M13 family.</text>
</comment>
<evidence type="ECO:0000256" key="7">
    <source>
        <dbReference type="ARBA" id="ARBA00023049"/>
    </source>
</evidence>
<keyword evidence="12" id="KW-1185">Reference proteome</keyword>
<dbReference type="Gene3D" id="3.40.390.10">
    <property type="entry name" value="Collagenase (Catalytic Domain)"/>
    <property type="match status" value="1"/>
</dbReference>
<evidence type="ECO:0000256" key="4">
    <source>
        <dbReference type="ARBA" id="ARBA00022723"/>
    </source>
</evidence>
<dbReference type="InterPro" id="IPR018497">
    <property type="entry name" value="Peptidase_M13_C"/>
</dbReference>
<dbReference type="InterPro" id="IPR008753">
    <property type="entry name" value="Peptidase_M13_N"/>
</dbReference>
<gene>
    <name evidence="11" type="ORF">LZI70_20055</name>
</gene>
<dbReference type="Pfam" id="PF05649">
    <property type="entry name" value="Peptidase_M13_N"/>
    <property type="match status" value="1"/>
</dbReference>
<dbReference type="CDD" id="cd08662">
    <property type="entry name" value="M13"/>
    <property type="match status" value="1"/>
</dbReference>
<evidence type="ECO:0000256" key="1">
    <source>
        <dbReference type="ARBA" id="ARBA00001947"/>
    </source>
</evidence>
<geneLocation type="plasmid" evidence="11 12">
    <name>p_1</name>
</geneLocation>
<dbReference type="InterPro" id="IPR024079">
    <property type="entry name" value="MetalloPept_cat_dom_sf"/>
</dbReference>
<dbReference type="RefSeq" id="WP_255232828.1">
    <property type="nucleotide sequence ID" value="NZ_CP090616.1"/>
</dbReference>
<feature type="chain" id="PRO_5047390429" evidence="8">
    <location>
        <begin position="20"/>
        <end position="672"/>
    </location>
</feature>
<dbReference type="PANTHER" id="PTHR11733:SF167">
    <property type="entry name" value="FI17812P1-RELATED"/>
    <property type="match status" value="1"/>
</dbReference>
<name>A0ABY5GA73_VIBPE</name>
<organism evidence="11 12">
    <name type="scientific">Vibrio pelagius</name>
    <dbReference type="NCBI Taxonomy" id="28169"/>
    <lineage>
        <taxon>Bacteria</taxon>
        <taxon>Pseudomonadati</taxon>
        <taxon>Pseudomonadota</taxon>
        <taxon>Gammaproteobacteria</taxon>
        <taxon>Vibrionales</taxon>
        <taxon>Vibrionaceae</taxon>
        <taxon>Vibrio</taxon>
    </lineage>
</organism>
<keyword evidence="6" id="KW-0862">Zinc</keyword>
<comment type="cofactor">
    <cofactor evidence="1">
        <name>Zn(2+)</name>
        <dbReference type="ChEBI" id="CHEBI:29105"/>
    </cofactor>
</comment>
<dbReference type="Pfam" id="PF01431">
    <property type="entry name" value="Peptidase_M13"/>
    <property type="match status" value="1"/>
</dbReference>
<evidence type="ECO:0000256" key="5">
    <source>
        <dbReference type="ARBA" id="ARBA00022801"/>
    </source>
</evidence>
<evidence type="ECO:0000256" key="3">
    <source>
        <dbReference type="ARBA" id="ARBA00022670"/>
    </source>
</evidence>
<keyword evidence="8" id="KW-0732">Signal</keyword>
<dbReference type="SUPFAM" id="SSF55486">
    <property type="entry name" value="Metalloproteases ('zincins'), catalytic domain"/>
    <property type="match status" value="1"/>
</dbReference>
<evidence type="ECO:0000259" key="10">
    <source>
        <dbReference type="Pfam" id="PF05649"/>
    </source>
</evidence>
<dbReference type="PROSITE" id="PS51885">
    <property type="entry name" value="NEPRILYSIN"/>
    <property type="match status" value="1"/>
</dbReference>
<sequence length="672" mass="77336">MKTKRFPLLFAVCCCSVFAQTVPYGEQSIELSEKISPGTDFNQYVNANWESSADIPLGYPFRNAFVDVHLKTQKNLRTIVDELTTSKLSNLTHDEKNIVNLYRSYMDLDEIDRRGLSPLEKTLEAIETISTREEAAAFMAKAGVGSFVDMIVAQDEKDPTTNRLHIMQGGLSMARAYYIDKGEKMDRIRDEYLSYIATVFSALNYQDATERALSVFELETVLAQGYWSNAEMRDVEKMYRPLNLRQLQDHAPDFPWELYFDELGLSDKGREKIIVMTDGAILHLAKTFARTDIKTLRAYLEFHYVNGYSRFLPKQISKEHFEFYSRVLNGVTTDKPREETALRLIDEIYGEKLGKIYVDRYFPQENKEEMTRLIGYLQDSFAKRFAANEWMDVETKEEALRKLDQFTVKIGYPDRWHDTSDIQFSANRLIANIENINQRTARIQIAKIGNPVDSWEWDMLPQTVNAYYTATSNEIVFPAAILQPPFYSSDVDMAYNFGAIGAVIGHEIGHGFDDQGRMFDGRGVLRDWWTRTASKRYEVKTTQLVKQYSEFEFDGLNIDGRLTLGENLGDLGGLTIALEAYKQYCIDTYPNGKAPVIAGTTGIQRFFIAWAQVWREKATVEATRSRILSDPHAPNQFRINGIVRNIDEWYEAFNVTKDSEMYLAPDARVKIW</sequence>
<evidence type="ECO:0000259" key="9">
    <source>
        <dbReference type="Pfam" id="PF01431"/>
    </source>
</evidence>
<keyword evidence="5" id="KW-0378">Hydrolase</keyword>
<dbReference type="InterPro" id="IPR000718">
    <property type="entry name" value="Peptidase_M13"/>
</dbReference>
<keyword evidence="11" id="KW-0614">Plasmid</keyword>
<dbReference type="Proteomes" id="UP001059120">
    <property type="component" value="Plasmid p_1"/>
</dbReference>
<feature type="signal peptide" evidence="8">
    <location>
        <begin position="1"/>
        <end position="19"/>
    </location>
</feature>
<keyword evidence="4" id="KW-0479">Metal-binding</keyword>
<dbReference type="InterPro" id="IPR042089">
    <property type="entry name" value="Peptidase_M13_dom_2"/>
</dbReference>
<evidence type="ECO:0000313" key="11">
    <source>
        <dbReference type="EMBL" id="UTT87115.1"/>
    </source>
</evidence>
<dbReference type="PRINTS" id="PR00786">
    <property type="entry name" value="NEPRILYSIN"/>
</dbReference>
<dbReference type="Gene3D" id="1.10.1380.10">
    <property type="entry name" value="Neutral endopeptidase , domain2"/>
    <property type="match status" value="1"/>
</dbReference>
<dbReference type="PANTHER" id="PTHR11733">
    <property type="entry name" value="ZINC METALLOPROTEASE FAMILY M13 NEPRILYSIN-RELATED"/>
    <property type="match status" value="1"/>
</dbReference>
<feature type="domain" description="Peptidase M13 C-terminal" evidence="9">
    <location>
        <begin position="465"/>
        <end position="669"/>
    </location>
</feature>
<evidence type="ECO:0000256" key="2">
    <source>
        <dbReference type="ARBA" id="ARBA00007357"/>
    </source>
</evidence>
<evidence type="ECO:0000256" key="8">
    <source>
        <dbReference type="SAM" id="SignalP"/>
    </source>
</evidence>
<protein>
    <submittedName>
        <fullName evidence="11">M13 family metallopeptidase</fullName>
    </submittedName>
</protein>
<evidence type="ECO:0000256" key="6">
    <source>
        <dbReference type="ARBA" id="ARBA00022833"/>
    </source>
</evidence>
<feature type="domain" description="Peptidase M13 N-terminal" evidence="10">
    <location>
        <begin position="37"/>
        <end position="413"/>
    </location>
</feature>